<accession>A0A4R8I7S9</accession>
<dbReference type="RefSeq" id="WP_133942691.1">
    <property type="nucleotide sequence ID" value="NZ_SOEO01000001.1"/>
</dbReference>
<evidence type="ECO:0000313" key="3">
    <source>
        <dbReference type="Proteomes" id="UP000295313"/>
    </source>
</evidence>
<proteinExistence type="predicted"/>
<keyword evidence="3" id="KW-1185">Reference proteome</keyword>
<reference evidence="2 3" key="1">
    <citation type="submission" date="2019-03" db="EMBL/GenBank/DDBJ databases">
        <title>Genomic Encyclopedia of Type Strains, Phase III (KMG-III): the genomes of soil and plant-associated and newly described type strains.</title>
        <authorList>
            <person name="Whitman W."/>
        </authorList>
    </citation>
    <scope>NUCLEOTIDE SEQUENCE [LARGE SCALE GENOMIC DNA]</scope>
    <source>
        <strain evidence="2 3">CGMCC 1.12802</strain>
    </source>
</reference>
<dbReference type="OrthoDB" id="1274046at2"/>
<feature type="compositionally biased region" description="Basic and acidic residues" evidence="1">
    <location>
        <begin position="154"/>
        <end position="165"/>
    </location>
</feature>
<dbReference type="AlphaFoldDB" id="A0A4R8I7S9"/>
<organism evidence="2 3">
    <name type="scientific">Epilithonimonas xixisoli</name>
    <dbReference type="NCBI Taxonomy" id="1476462"/>
    <lineage>
        <taxon>Bacteria</taxon>
        <taxon>Pseudomonadati</taxon>
        <taxon>Bacteroidota</taxon>
        <taxon>Flavobacteriia</taxon>
        <taxon>Flavobacteriales</taxon>
        <taxon>Weeksellaceae</taxon>
        <taxon>Chryseobacterium group</taxon>
        <taxon>Epilithonimonas</taxon>
    </lineage>
</organism>
<gene>
    <name evidence="2" type="ORF">B0I22_0148</name>
</gene>
<evidence type="ECO:0000313" key="2">
    <source>
        <dbReference type="EMBL" id="TDX86048.1"/>
    </source>
</evidence>
<feature type="region of interest" description="Disordered" evidence="1">
    <location>
        <begin position="141"/>
        <end position="165"/>
    </location>
</feature>
<protein>
    <recommendedName>
        <fullName evidence="4">Heat induced stress protein YflT</fullName>
    </recommendedName>
</protein>
<comment type="caution">
    <text evidence="2">The sequence shown here is derived from an EMBL/GenBank/DDBJ whole genome shotgun (WGS) entry which is preliminary data.</text>
</comment>
<evidence type="ECO:0000256" key="1">
    <source>
        <dbReference type="SAM" id="MobiDB-lite"/>
    </source>
</evidence>
<dbReference type="Proteomes" id="UP000295313">
    <property type="component" value="Unassembled WGS sequence"/>
</dbReference>
<name>A0A4R8I7S9_9FLAO</name>
<evidence type="ECO:0008006" key="4">
    <source>
        <dbReference type="Google" id="ProtNLM"/>
    </source>
</evidence>
<sequence length="165" mass="18887">MSYTIIGIFPNDAESRNVITKLEEAGLYDYSISKSEVEALEKIDTDRKASFFDWLFDRDTVERDRYEYASIDSSTISVYTETEEDANAAKEILDDNGAIDVEEKTRTYLADKYPDTPNEYPISESKRARIIAKAKNDLYFTDERTPSNTPEQGMVDKMDSLGKKD</sequence>
<dbReference type="EMBL" id="SOEO01000001">
    <property type="protein sequence ID" value="TDX86048.1"/>
    <property type="molecule type" value="Genomic_DNA"/>
</dbReference>